<dbReference type="Ensembl" id="ENSSGRT00000094746.1">
    <property type="protein sequence ID" value="ENSSGRP00000089012.1"/>
    <property type="gene ID" value="ENSSGRG00000044651.1"/>
</dbReference>
<gene>
    <name evidence="6" type="primary">rrp1</name>
</gene>
<dbReference type="OMA" id="PKSDYYR"/>
<keyword evidence="7" id="KW-1185">Reference proteome</keyword>
<comment type="similarity">
    <text evidence="2">Belongs to the RRP1 family.</text>
</comment>
<dbReference type="GO" id="GO:0005634">
    <property type="term" value="C:nucleus"/>
    <property type="evidence" value="ECO:0007669"/>
    <property type="project" value="UniProtKB-SubCell"/>
</dbReference>
<evidence type="ECO:0000256" key="5">
    <source>
        <dbReference type="SAM" id="MobiDB-lite"/>
    </source>
</evidence>
<feature type="region of interest" description="Disordered" evidence="5">
    <location>
        <begin position="564"/>
        <end position="589"/>
    </location>
</feature>
<keyword evidence="4" id="KW-0539">Nucleus</keyword>
<reference evidence="6" key="2">
    <citation type="submission" date="2025-09" db="UniProtKB">
        <authorList>
            <consortium name="Ensembl"/>
        </authorList>
    </citation>
    <scope>IDENTIFICATION</scope>
</reference>
<feature type="compositionally biased region" description="Polar residues" evidence="5">
    <location>
        <begin position="350"/>
        <end position="359"/>
    </location>
</feature>
<feature type="region of interest" description="Disordered" evidence="5">
    <location>
        <begin position="213"/>
        <end position="232"/>
    </location>
</feature>
<dbReference type="PANTHER" id="PTHR13026:SF0">
    <property type="entry name" value="RIBOSOMAL RNA PROCESSING 1B"/>
    <property type="match status" value="1"/>
</dbReference>
<feature type="compositionally biased region" description="Basic residues" evidence="5">
    <location>
        <begin position="332"/>
        <end position="343"/>
    </location>
</feature>
<feature type="region of interest" description="Disordered" evidence="5">
    <location>
        <begin position="455"/>
        <end position="506"/>
    </location>
</feature>
<evidence type="ECO:0000256" key="1">
    <source>
        <dbReference type="ARBA" id="ARBA00004123"/>
    </source>
</evidence>
<feature type="compositionally biased region" description="Polar residues" evidence="5">
    <location>
        <begin position="466"/>
        <end position="484"/>
    </location>
</feature>
<keyword evidence="3" id="KW-0698">rRNA processing</keyword>
<reference evidence="6" key="1">
    <citation type="submission" date="2025-08" db="UniProtKB">
        <authorList>
            <consortium name="Ensembl"/>
        </authorList>
    </citation>
    <scope>IDENTIFICATION</scope>
</reference>
<feature type="compositionally biased region" description="Basic residues" evidence="5">
    <location>
        <begin position="310"/>
        <end position="323"/>
    </location>
</feature>
<evidence type="ECO:0000256" key="4">
    <source>
        <dbReference type="ARBA" id="ARBA00023242"/>
    </source>
</evidence>
<protein>
    <submittedName>
        <fullName evidence="6">Ribosomal RNA processing protein 1 homolog B-like</fullName>
    </submittedName>
</protein>
<feature type="compositionally biased region" description="Basic and acidic residues" evidence="5">
    <location>
        <begin position="377"/>
        <end position="387"/>
    </location>
</feature>
<feature type="compositionally biased region" description="Basic and acidic residues" evidence="5">
    <location>
        <begin position="223"/>
        <end position="232"/>
    </location>
</feature>
<feature type="region of interest" description="Disordered" evidence="5">
    <location>
        <begin position="294"/>
        <end position="414"/>
    </location>
</feature>
<dbReference type="InterPro" id="IPR010301">
    <property type="entry name" value="RRP1"/>
</dbReference>
<evidence type="ECO:0000313" key="7">
    <source>
        <dbReference type="Proteomes" id="UP000472262"/>
    </source>
</evidence>
<comment type="subcellular location">
    <subcellularLocation>
        <location evidence="1">Nucleus</location>
    </subcellularLocation>
</comment>
<feature type="compositionally biased region" description="Polar residues" evidence="5">
    <location>
        <begin position="576"/>
        <end position="587"/>
    </location>
</feature>
<dbReference type="GO" id="GO:0030688">
    <property type="term" value="C:preribosome, small subunit precursor"/>
    <property type="evidence" value="ECO:0007669"/>
    <property type="project" value="InterPro"/>
</dbReference>
<dbReference type="InParanoid" id="A0A672RK20"/>
<name>A0A672RK20_SINGR</name>
<dbReference type="AlphaFoldDB" id="A0A672RK20"/>
<evidence type="ECO:0000256" key="3">
    <source>
        <dbReference type="ARBA" id="ARBA00022552"/>
    </source>
</evidence>
<organism evidence="6 7">
    <name type="scientific">Sinocyclocheilus grahami</name>
    <name type="common">Dianchi golden-line fish</name>
    <name type="synonym">Barbus grahami</name>
    <dbReference type="NCBI Taxonomy" id="75366"/>
    <lineage>
        <taxon>Eukaryota</taxon>
        <taxon>Metazoa</taxon>
        <taxon>Chordata</taxon>
        <taxon>Craniata</taxon>
        <taxon>Vertebrata</taxon>
        <taxon>Euteleostomi</taxon>
        <taxon>Actinopterygii</taxon>
        <taxon>Neopterygii</taxon>
        <taxon>Teleostei</taxon>
        <taxon>Ostariophysi</taxon>
        <taxon>Cypriniformes</taxon>
        <taxon>Cyprinidae</taxon>
        <taxon>Cyprininae</taxon>
        <taxon>Sinocyclocheilus</taxon>
    </lineage>
</organism>
<sequence length="602" mass="67610">MASTQEAEIVFAQKLASNEKPVRSRALVKLRKYISARSETAGGNKHRTRVCAPACRAAVIIECRALWRQFLYLKTFLQTMKREWNGIDRLRMDKYFQLVRFVFREVFEMLKRQQWESSEFLQLFSAQLLHSSSAAPAGFLLHALDLYLTELALVGSAELTAEQNQTFIEPFFKTMAKTKDRVLLKAIGSNIFNTIVDQVPYAIEDLQREIGQSAELESSEDTGETKTEALSESSRKTQDVCNVICLVQFDYGAIADRLFEGASHSNIQSFNRSKIYKFVKIFRDLSEGVFPQDEVEKVSSDEDDDDDHHGRKKRKRRKQKNKEKKGEESLKKSKGFKKKKKSGLKSVEGQQTQETQDATGLTEEKLESDAELPQCDSESKHRAHESPCSEPALKQMKKQRRKRTASRKTCEKAEEAYHCSEMGISVTSAEVVTPVPPKKKAKGVTVSAIAAVDVSAAAAPQKKLRSASSDEQTQADSQKTQDSAKASRKTTVLCHQEAEEPSVPVTKDQMKAREFVLRQKKAPSPIFCKAAGYSTRYIPENNLLSGSLLSEFRKMDQSSLLSPARQSRVAFDPKRTPQSGVLKSPGSSPAVMKKRAMAADFF</sequence>
<evidence type="ECO:0000313" key="6">
    <source>
        <dbReference type="Ensembl" id="ENSSGRP00000089012.1"/>
    </source>
</evidence>
<proteinExistence type="inferred from homology"/>
<dbReference type="Pfam" id="PF05997">
    <property type="entry name" value="Nop52"/>
    <property type="match status" value="1"/>
</dbReference>
<dbReference type="PANTHER" id="PTHR13026">
    <property type="entry name" value="NNP-1 PROTEIN NOVEL NUCLEAR PROTEIN 1 NOP52"/>
    <property type="match status" value="1"/>
</dbReference>
<accession>A0A672RK20</accession>
<evidence type="ECO:0000256" key="2">
    <source>
        <dbReference type="ARBA" id="ARBA00006374"/>
    </source>
</evidence>
<dbReference type="GO" id="GO:0006364">
    <property type="term" value="P:rRNA processing"/>
    <property type="evidence" value="ECO:0007669"/>
    <property type="project" value="UniProtKB-KW"/>
</dbReference>
<feature type="compositionally biased region" description="Basic residues" evidence="5">
    <location>
        <begin position="395"/>
        <end position="406"/>
    </location>
</feature>
<dbReference type="Proteomes" id="UP000472262">
    <property type="component" value="Unassembled WGS sequence"/>
</dbReference>